<dbReference type="Proteomes" id="UP000005237">
    <property type="component" value="Unassembled WGS sequence"/>
</dbReference>
<reference evidence="3" key="1">
    <citation type="submission" date="2010-08" db="EMBL/GenBank/DDBJ databases">
        <authorList>
            <consortium name="Caenorhabditis japonica Sequencing Consortium"/>
            <person name="Wilson R.K."/>
        </authorList>
    </citation>
    <scope>NUCLEOTIDE SEQUENCE [LARGE SCALE GENOMIC DNA]</scope>
    <source>
        <strain evidence="3">DF5081</strain>
    </source>
</reference>
<evidence type="ECO:0000256" key="1">
    <source>
        <dbReference type="SAM" id="SignalP"/>
    </source>
</evidence>
<organism evidence="2 3">
    <name type="scientific">Caenorhabditis japonica</name>
    <dbReference type="NCBI Taxonomy" id="281687"/>
    <lineage>
        <taxon>Eukaryota</taxon>
        <taxon>Metazoa</taxon>
        <taxon>Ecdysozoa</taxon>
        <taxon>Nematoda</taxon>
        <taxon>Chromadorea</taxon>
        <taxon>Rhabditida</taxon>
        <taxon>Rhabditina</taxon>
        <taxon>Rhabditomorpha</taxon>
        <taxon>Rhabditoidea</taxon>
        <taxon>Rhabditidae</taxon>
        <taxon>Peloderinae</taxon>
        <taxon>Caenorhabditis</taxon>
    </lineage>
</organism>
<keyword evidence="3" id="KW-1185">Reference proteome</keyword>
<feature type="chain" id="PRO_5035937950" description="Secreted protein" evidence="1">
    <location>
        <begin position="24"/>
        <end position="66"/>
    </location>
</feature>
<dbReference type="AlphaFoldDB" id="A0A8R1ISC3"/>
<protein>
    <recommendedName>
        <fullName evidence="4">Secreted protein</fullName>
    </recommendedName>
</protein>
<name>A0A8R1ISC3_CAEJA</name>
<dbReference type="EnsemblMetazoa" id="CJA42259.1">
    <property type="protein sequence ID" value="CJA42259.1"/>
    <property type="gene ID" value="WBGene00218107"/>
</dbReference>
<proteinExistence type="predicted"/>
<feature type="signal peptide" evidence="1">
    <location>
        <begin position="1"/>
        <end position="23"/>
    </location>
</feature>
<evidence type="ECO:0008006" key="4">
    <source>
        <dbReference type="Google" id="ProtNLM"/>
    </source>
</evidence>
<reference evidence="2" key="2">
    <citation type="submission" date="2022-06" db="UniProtKB">
        <authorList>
            <consortium name="EnsemblMetazoa"/>
        </authorList>
    </citation>
    <scope>IDENTIFICATION</scope>
    <source>
        <strain evidence="2">DF5081</strain>
    </source>
</reference>
<sequence length="66" mass="7348">MMQQWMVFRCIIQQLIVLSQGLAGHLPLCRSERATKIPYCSNISSVYSSTNRSSSAVEGEVTIDIV</sequence>
<accession>A0A8R1ISC3</accession>
<evidence type="ECO:0000313" key="3">
    <source>
        <dbReference type="Proteomes" id="UP000005237"/>
    </source>
</evidence>
<evidence type="ECO:0000313" key="2">
    <source>
        <dbReference type="EnsemblMetazoa" id="CJA42259.1"/>
    </source>
</evidence>
<keyword evidence="1" id="KW-0732">Signal</keyword>